<proteinExistence type="predicted"/>
<protein>
    <submittedName>
        <fullName evidence="1">9333_t:CDS:1</fullName>
    </submittedName>
</protein>
<sequence length="45" mass="4753">PELSSALRTIRVDNGLCAACPARMNAVLAGCPASSAFNRTHALYY</sequence>
<evidence type="ECO:0000313" key="1">
    <source>
        <dbReference type="EMBL" id="CAG8729854.1"/>
    </source>
</evidence>
<gene>
    <name evidence="1" type="ORF">ACOLOM_LOCUS11569</name>
</gene>
<comment type="caution">
    <text evidence="1">The sequence shown here is derived from an EMBL/GenBank/DDBJ whole genome shotgun (WGS) entry which is preliminary data.</text>
</comment>
<dbReference type="Proteomes" id="UP000789525">
    <property type="component" value="Unassembled WGS sequence"/>
</dbReference>
<reference evidence="1" key="1">
    <citation type="submission" date="2021-06" db="EMBL/GenBank/DDBJ databases">
        <authorList>
            <person name="Kallberg Y."/>
            <person name="Tangrot J."/>
            <person name="Rosling A."/>
        </authorList>
    </citation>
    <scope>NUCLEOTIDE SEQUENCE</scope>
    <source>
        <strain evidence="1">CL356</strain>
    </source>
</reference>
<dbReference type="EMBL" id="CAJVPT010042340">
    <property type="protein sequence ID" value="CAG8729854.1"/>
    <property type="molecule type" value="Genomic_DNA"/>
</dbReference>
<evidence type="ECO:0000313" key="2">
    <source>
        <dbReference type="Proteomes" id="UP000789525"/>
    </source>
</evidence>
<keyword evidence="2" id="KW-1185">Reference proteome</keyword>
<accession>A0ACA9Q1G7</accession>
<organism evidence="1 2">
    <name type="scientific">Acaulospora colombiana</name>
    <dbReference type="NCBI Taxonomy" id="27376"/>
    <lineage>
        <taxon>Eukaryota</taxon>
        <taxon>Fungi</taxon>
        <taxon>Fungi incertae sedis</taxon>
        <taxon>Mucoromycota</taxon>
        <taxon>Glomeromycotina</taxon>
        <taxon>Glomeromycetes</taxon>
        <taxon>Diversisporales</taxon>
        <taxon>Acaulosporaceae</taxon>
        <taxon>Acaulospora</taxon>
    </lineage>
</organism>
<name>A0ACA9Q1G7_9GLOM</name>
<feature type="non-terminal residue" evidence="1">
    <location>
        <position position="1"/>
    </location>
</feature>